<reference evidence="3" key="1">
    <citation type="journal article" date="2019" name="Int. J. Syst. Evol. Microbiol.">
        <title>The Global Catalogue of Microorganisms (GCM) 10K type strain sequencing project: providing services to taxonomists for standard genome sequencing and annotation.</title>
        <authorList>
            <consortium name="The Broad Institute Genomics Platform"/>
            <consortium name="The Broad Institute Genome Sequencing Center for Infectious Disease"/>
            <person name="Wu L."/>
            <person name="Ma J."/>
        </authorList>
    </citation>
    <scope>NUCLEOTIDE SEQUENCE [LARGE SCALE GENOMIC DNA]</scope>
    <source>
        <strain evidence="3">JCM 12662</strain>
    </source>
</reference>
<accession>A0ABP3H9R6</accession>
<comment type="caution">
    <text evidence="2">The sequence shown here is derived from an EMBL/GenBank/DDBJ whole genome shotgun (WGS) entry which is preliminary data.</text>
</comment>
<dbReference type="InterPro" id="IPR012338">
    <property type="entry name" value="Beta-lactam/transpept-like"/>
</dbReference>
<evidence type="ECO:0000313" key="3">
    <source>
        <dbReference type="Proteomes" id="UP001501166"/>
    </source>
</evidence>
<evidence type="ECO:0000313" key="2">
    <source>
        <dbReference type="EMBL" id="GAA0365035.1"/>
    </source>
</evidence>
<protein>
    <submittedName>
        <fullName evidence="2">Serine hydrolase domain-containing protein</fullName>
    </submittedName>
</protein>
<dbReference type="GO" id="GO:0016787">
    <property type="term" value="F:hydrolase activity"/>
    <property type="evidence" value="ECO:0007669"/>
    <property type="project" value="UniProtKB-KW"/>
</dbReference>
<keyword evidence="2" id="KW-0378">Hydrolase</keyword>
<feature type="domain" description="Beta-lactamase-related" evidence="1">
    <location>
        <begin position="38"/>
        <end position="289"/>
    </location>
</feature>
<gene>
    <name evidence="2" type="ORF">GCM10008932_16570</name>
</gene>
<proteinExistence type="predicted"/>
<keyword evidence="3" id="KW-1185">Reference proteome</keyword>
<dbReference type="RefSeq" id="WP_343755592.1">
    <property type="nucleotide sequence ID" value="NZ_BAAACW010000108.1"/>
</dbReference>
<dbReference type="Gene3D" id="3.40.710.10">
    <property type="entry name" value="DD-peptidase/beta-lactamase superfamily"/>
    <property type="match status" value="1"/>
</dbReference>
<sequence>MTTLSPNLLESFISEINDSKQRVNQISVITKDETIAEYRWNEPKPQNMHSIAKTFVSMGIGFAIEEGYLRLSDTLLELLPEYMTPDNRDVLSRLTIHHLLTLSLGQDKRYLMMGQRELLEEEDWIRFCLNQPFSNKKADAFLYSNVGPYLAGRLIEKVTHQDLSRFLQARLFEPLAISDVHWEKDPTGHTFGAGGIVLYPEDFKKVAQLYLNDGRWQGKQILPKNWVRYSYTKHISVDQPDDYSTHYGYGLWINERDQTYRADGAFGQLAVVYPQKEKAIVLTSEQADNRQCLEKISRLIYPYL</sequence>
<dbReference type="InterPro" id="IPR050789">
    <property type="entry name" value="Diverse_Enzym_Activities"/>
</dbReference>
<evidence type="ECO:0000259" key="1">
    <source>
        <dbReference type="Pfam" id="PF00144"/>
    </source>
</evidence>
<dbReference type="PANTHER" id="PTHR43283:SF7">
    <property type="entry name" value="BETA-LACTAMASE-RELATED DOMAIN-CONTAINING PROTEIN"/>
    <property type="match status" value="1"/>
</dbReference>
<dbReference type="InterPro" id="IPR001466">
    <property type="entry name" value="Beta-lactam-related"/>
</dbReference>
<dbReference type="Pfam" id="PF00144">
    <property type="entry name" value="Beta-lactamase"/>
    <property type="match status" value="1"/>
</dbReference>
<organism evidence="2 3">
    <name type="scientific">Alkalibacterium iburiense</name>
    <dbReference type="NCBI Taxonomy" id="290589"/>
    <lineage>
        <taxon>Bacteria</taxon>
        <taxon>Bacillati</taxon>
        <taxon>Bacillota</taxon>
        <taxon>Bacilli</taxon>
        <taxon>Lactobacillales</taxon>
        <taxon>Carnobacteriaceae</taxon>
        <taxon>Alkalibacterium</taxon>
    </lineage>
</organism>
<name>A0ABP3H9R6_9LACT</name>
<dbReference type="PANTHER" id="PTHR43283">
    <property type="entry name" value="BETA-LACTAMASE-RELATED"/>
    <property type="match status" value="1"/>
</dbReference>
<dbReference type="Proteomes" id="UP001501166">
    <property type="component" value="Unassembled WGS sequence"/>
</dbReference>
<dbReference type="EMBL" id="BAAACW010000108">
    <property type="protein sequence ID" value="GAA0365035.1"/>
    <property type="molecule type" value="Genomic_DNA"/>
</dbReference>
<dbReference type="SUPFAM" id="SSF56601">
    <property type="entry name" value="beta-lactamase/transpeptidase-like"/>
    <property type="match status" value="1"/>
</dbReference>